<dbReference type="GO" id="GO:0005509">
    <property type="term" value="F:calcium ion binding"/>
    <property type="evidence" value="ECO:0007669"/>
    <property type="project" value="InterPro"/>
</dbReference>
<feature type="disulfide bond" evidence="6">
    <location>
        <begin position="252"/>
        <end position="268"/>
    </location>
</feature>
<dbReference type="SUPFAM" id="SSF48619">
    <property type="entry name" value="Phospholipase A2, PLA2"/>
    <property type="match status" value="2"/>
</dbReference>
<keyword evidence="12" id="KW-1185">Reference proteome</keyword>
<keyword evidence="8" id="KW-0443">Lipid metabolism</keyword>
<dbReference type="InterPro" id="IPR001211">
    <property type="entry name" value="PLA2"/>
</dbReference>
<evidence type="ECO:0000313" key="12">
    <source>
        <dbReference type="Proteomes" id="UP000008672"/>
    </source>
</evidence>
<dbReference type="InterPro" id="IPR033113">
    <property type="entry name" value="PLA2_histidine"/>
</dbReference>
<keyword evidence="3 6" id="KW-1015">Disulfide bond</keyword>
<feature type="region of interest" description="Disordered" evidence="9">
    <location>
        <begin position="173"/>
        <end position="205"/>
    </location>
</feature>
<feature type="active site" evidence="4">
    <location>
        <position position="271"/>
    </location>
</feature>
<feature type="disulfide bond" evidence="6">
    <location>
        <begin position="274"/>
        <end position="315"/>
    </location>
</feature>
<sequence length="398" mass="43832">CCFQHQKCYKEALELNCEQDSAKPSFNSNCITKDITCASNDVCEQLLCNCDKTAIECIAQSRFNSSMKGFKDSFCPNELAGTKVTRKKTVKHTYQFLHSVEQNSWSLSISILNILCTEPATITAGIEIAEEEVTMADFAEVVSAESELEATIHDGFRNVVFFPLPSVLTGSSPVSTTLGKGQGTPSPCPHQKAAGLPADSDSGPPKKFCERSTFLQLTENGRSKRELPRIGEMIFCLTGRCPQEFESYGCYCGQIGKGNPLDQLDRCCFYHQCCLEQTKRLGCRPDRSISAEITCVDQTAYCSGFTLCDQFLCSCDKAAAECMADAFYNETLRSVSKRQCQNQKASCQQGAHMGSTSSSESGSQKASSEEEELGFAIRRAKRRNQGPCFPPRQIPWGK</sequence>
<dbReference type="CDD" id="cd04707">
    <property type="entry name" value="otoconin_90"/>
    <property type="match status" value="1"/>
</dbReference>
<evidence type="ECO:0000256" key="7">
    <source>
        <dbReference type="RuleBase" id="RU003654"/>
    </source>
</evidence>
<evidence type="ECO:0000256" key="4">
    <source>
        <dbReference type="PIRSR" id="PIRSR601211-1"/>
    </source>
</evidence>
<dbReference type="GO" id="GO:0016042">
    <property type="term" value="P:lipid catabolic process"/>
    <property type="evidence" value="ECO:0007669"/>
    <property type="project" value="InterPro"/>
</dbReference>
<feature type="active site" evidence="4">
    <location>
        <position position="316"/>
    </location>
</feature>
<dbReference type="GeneTree" id="ENSGT00940000159042"/>
<reference evidence="12" key="1">
    <citation type="submission" date="2011-08" db="EMBL/GenBank/DDBJ databases">
        <title>The draft genome of Latimeria chalumnae.</title>
        <authorList>
            <person name="Di Palma F."/>
            <person name="Alfoldi J."/>
            <person name="Johnson J."/>
            <person name="Berlin A."/>
            <person name="Gnerre S."/>
            <person name="Jaffe D."/>
            <person name="MacCallum I."/>
            <person name="Young S."/>
            <person name="Walker B.J."/>
            <person name="Lander E."/>
            <person name="Lindblad-Toh K."/>
        </authorList>
    </citation>
    <scope>NUCLEOTIDE SEQUENCE [LARGE SCALE GENOMIC DNA]</scope>
    <source>
        <strain evidence="12">Wild caught</strain>
    </source>
</reference>
<dbReference type="InterPro" id="IPR036444">
    <property type="entry name" value="PLipase_A2_dom_sf"/>
</dbReference>
<evidence type="ECO:0000256" key="6">
    <source>
        <dbReference type="PIRSR" id="PIRSR601211-3"/>
    </source>
</evidence>
<evidence type="ECO:0000313" key="11">
    <source>
        <dbReference type="Ensembl" id="ENSLACP00000013186.1"/>
    </source>
</evidence>
<dbReference type="PROSITE" id="PS00119">
    <property type="entry name" value="PA2_ASP"/>
    <property type="match status" value="1"/>
</dbReference>
<comment type="cofactor">
    <cofactor evidence="5">
        <name>Ca(2+)</name>
        <dbReference type="ChEBI" id="CHEBI:29108"/>
    </cofactor>
    <text evidence="5">Binds 1 Ca(2+) ion per subunit.</text>
</comment>
<dbReference type="EMBL" id="AFYH01098948">
    <property type="status" value="NOT_ANNOTATED_CDS"/>
    <property type="molecule type" value="Genomic_DNA"/>
</dbReference>
<keyword evidence="5" id="KW-0479">Metal-binding</keyword>
<evidence type="ECO:0000256" key="5">
    <source>
        <dbReference type="PIRSR" id="PIRSR601211-2"/>
    </source>
</evidence>
<keyword evidence="2 8" id="KW-0964">Secreted</keyword>
<dbReference type="GO" id="GO:0005576">
    <property type="term" value="C:extracellular region"/>
    <property type="evidence" value="ECO:0007669"/>
    <property type="project" value="UniProtKB-SubCell"/>
</dbReference>
<dbReference type="SMART" id="SM00085">
    <property type="entry name" value="PA2c"/>
    <property type="match status" value="1"/>
</dbReference>
<dbReference type="EC" id="3.1.1.4" evidence="8"/>
<feature type="disulfide bond" evidence="6">
    <location>
        <begin position="273"/>
        <end position="347"/>
    </location>
</feature>
<accession>H3AU65</accession>
<evidence type="ECO:0000256" key="3">
    <source>
        <dbReference type="ARBA" id="ARBA00023157"/>
    </source>
</evidence>
<dbReference type="InParanoid" id="H3AU65"/>
<comment type="subcellular location">
    <subcellularLocation>
        <location evidence="1 8">Secreted</location>
    </subcellularLocation>
</comment>
<evidence type="ECO:0000259" key="10">
    <source>
        <dbReference type="SMART" id="SM00085"/>
    </source>
</evidence>
<comment type="catalytic activity">
    <reaction evidence="8">
        <text>a 1,2-diacyl-sn-glycero-3-phosphocholine + H2O = a 1-acyl-sn-glycero-3-phosphocholine + a fatty acid + H(+)</text>
        <dbReference type="Rhea" id="RHEA:15801"/>
        <dbReference type="ChEBI" id="CHEBI:15377"/>
        <dbReference type="ChEBI" id="CHEBI:15378"/>
        <dbReference type="ChEBI" id="CHEBI:28868"/>
        <dbReference type="ChEBI" id="CHEBI:57643"/>
        <dbReference type="ChEBI" id="CHEBI:58168"/>
        <dbReference type="EC" id="3.1.1.4"/>
    </reaction>
</comment>
<dbReference type="InterPro" id="IPR016090">
    <property type="entry name" value="PLA2-like_dom"/>
</dbReference>
<feature type="region of interest" description="Disordered" evidence="9">
    <location>
        <begin position="348"/>
        <end position="398"/>
    </location>
</feature>
<dbReference type="Gene3D" id="1.20.90.10">
    <property type="entry name" value="Phospholipase A2 domain"/>
    <property type="match status" value="2"/>
</dbReference>
<proteinExistence type="inferred from homology"/>
<feature type="compositionally biased region" description="Low complexity" evidence="9">
    <location>
        <begin position="355"/>
        <end position="366"/>
    </location>
</feature>
<feature type="binding site" evidence="5">
    <location>
        <position position="253"/>
    </location>
    <ligand>
        <name>Ca(2+)</name>
        <dbReference type="ChEBI" id="CHEBI:29108"/>
    </ligand>
</feature>
<dbReference type="GO" id="GO:0006644">
    <property type="term" value="P:phospholipid metabolic process"/>
    <property type="evidence" value="ECO:0007669"/>
    <property type="project" value="InterPro"/>
</dbReference>
<feature type="domain" description="Phospholipase A2-like central" evidence="10">
    <location>
        <begin position="226"/>
        <end position="341"/>
    </location>
</feature>
<dbReference type="Ensembl" id="ENSLACT00000013282.1">
    <property type="protein sequence ID" value="ENSLACP00000013186.1"/>
    <property type="gene ID" value="ENSLACG00000011612.1"/>
</dbReference>
<dbReference type="GO" id="GO:0005543">
    <property type="term" value="F:phospholipid binding"/>
    <property type="evidence" value="ECO:0007669"/>
    <property type="project" value="TreeGrafter"/>
</dbReference>
<name>H3AU65_LATCH</name>
<dbReference type="PRINTS" id="PR00389">
    <property type="entry name" value="PHPHLIPASEA2"/>
</dbReference>
<dbReference type="OMA" id="HCEHLLC"/>
<evidence type="ECO:0000256" key="2">
    <source>
        <dbReference type="ARBA" id="ARBA00022525"/>
    </source>
</evidence>
<feature type="disulfide bond" evidence="6">
    <location>
        <begin position="267"/>
        <end position="322"/>
    </location>
</feature>
<dbReference type="GO" id="GO:0050482">
    <property type="term" value="P:arachidonate secretion"/>
    <property type="evidence" value="ECO:0007669"/>
    <property type="project" value="InterPro"/>
</dbReference>
<evidence type="ECO:0000256" key="1">
    <source>
        <dbReference type="ARBA" id="ARBA00004613"/>
    </source>
</evidence>
<organism evidence="11 12">
    <name type="scientific">Latimeria chalumnae</name>
    <name type="common">Coelacanth</name>
    <dbReference type="NCBI Taxonomy" id="7897"/>
    <lineage>
        <taxon>Eukaryota</taxon>
        <taxon>Metazoa</taxon>
        <taxon>Chordata</taxon>
        <taxon>Craniata</taxon>
        <taxon>Vertebrata</taxon>
        <taxon>Euteleostomi</taxon>
        <taxon>Coelacanthiformes</taxon>
        <taxon>Coelacanthidae</taxon>
        <taxon>Latimeria</taxon>
    </lineage>
</organism>
<feature type="compositionally biased region" description="Polar residues" evidence="9">
    <location>
        <begin position="173"/>
        <end position="185"/>
    </location>
</feature>
<protein>
    <recommendedName>
        <fullName evidence="8">Phospholipase A2</fullName>
        <ecNumber evidence="8">3.1.1.4</ecNumber>
    </recommendedName>
</protein>
<dbReference type="FunCoup" id="H3AU65">
    <property type="interactions" value="1"/>
</dbReference>
<feature type="binding site" evidence="5">
    <location>
        <position position="251"/>
    </location>
    <ligand>
        <name>Ca(2+)</name>
        <dbReference type="ChEBI" id="CHEBI:29108"/>
    </ligand>
</feature>
<dbReference type="InterPro" id="IPR041798">
    <property type="entry name" value="Otoconin-90"/>
</dbReference>
<dbReference type="InterPro" id="IPR033112">
    <property type="entry name" value="PLA2_Asp_AS"/>
</dbReference>
<dbReference type="Pfam" id="PF00068">
    <property type="entry name" value="Phospholip_A2_1"/>
    <property type="match status" value="2"/>
</dbReference>
<dbReference type="PROSITE" id="PS00118">
    <property type="entry name" value="PA2_HIS"/>
    <property type="match status" value="2"/>
</dbReference>
<comment type="similarity">
    <text evidence="7">Belongs to the phospholipase A2 family.</text>
</comment>
<dbReference type="eggNOG" id="KOG4087">
    <property type="taxonomic scope" value="Eukaryota"/>
</dbReference>
<feature type="disulfide bond" evidence="6">
    <location>
        <begin position="302"/>
        <end position="313"/>
    </location>
</feature>
<feature type="disulfide bond" evidence="6">
    <location>
        <begin position="283"/>
        <end position="308"/>
    </location>
</feature>
<keyword evidence="8" id="KW-0378">Hydrolase</keyword>
<reference evidence="11" key="3">
    <citation type="submission" date="2025-09" db="UniProtKB">
        <authorList>
            <consortium name="Ensembl"/>
        </authorList>
    </citation>
    <scope>IDENTIFICATION</scope>
</reference>
<dbReference type="HOGENOM" id="CLU_016613_1_0_1"/>
<reference evidence="11" key="2">
    <citation type="submission" date="2025-08" db="UniProtKB">
        <authorList>
            <consortium name="Ensembl"/>
        </authorList>
    </citation>
    <scope>IDENTIFICATION</scope>
</reference>
<dbReference type="GO" id="GO:0047498">
    <property type="term" value="F:calcium-dependent phospholipase A2 activity"/>
    <property type="evidence" value="ECO:0007669"/>
    <property type="project" value="TreeGrafter"/>
</dbReference>
<feature type="compositionally biased region" description="Pro residues" evidence="9">
    <location>
        <begin position="388"/>
        <end position="398"/>
    </location>
</feature>
<evidence type="ECO:0000256" key="9">
    <source>
        <dbReference type="SAM" id="MobiDB-lite"/>
    </source>
</evidence>
<gene>
    <name evidence="11" type="primary">OC90</name>
</gene>
<dbReference type="Proteomes" id="UP000008672">
    <property type="component" value="Unassembled WGS sequence"/>
</dbReference>
<dbReference type="PANTHER" id="PTHR11716">
    <property type="entry name" value="PHOSPHOLIPASE A2 FAMILY MEMBER"/>
    <property type="match status" value="1"/>
</dbReference>
<keyword evidence="5 8" id="KW-0106">Calcium</keyword>
<evidence type="ECO:0000256" key="8">
    <source>
        <dbReference type="RuleBase" id="RU361236"/>
    </source>
</evidence>
<dbReference type="EMBL" id="AFYH01098947">
    <property type="status" value="NOT_ANNOTATED_CDS"/>
    <property type="molecule type" value="Genomic_DNA"/>
</dbReference>
<dbReference type="AlphaFoldDB" id="H3AU65"/>
<dbReference type="PANTHER" id="PTHR11716:SF1">
    <property type="entry name" value="OTOCONIN-90"/>
    <property type="match status" value="1"/>
</dbReference>
<dbReference type="STRING" id="7897.ENSLACP00000013186"/>